<dbReference type="GO" id="GO:0005886">
    <property type="term" value="C:plasma membrane"/>
    <property type="evidence" value="ECO:0007669"/>
    <property type="project" value="UniProtKB-SubCell"/>
</dbReference>
<evidence type="ECO:0000256" key="9">
    <source>
        <dbReference type="ARBA" id="ARBA00023136"/>
    </source>
</evidence>
<feature type="transmembrane region" description="Helical" evidence="10">
    <location>
        <begin position="352"/>
        <end position="372"/>
    </location>
</feature>
<organism evidence="11 12">
    <name type="scientific">Cardiobacterium hominis</name>
    <dbReference type="NCBI Taxonomy" id="2718"/>
    <lineage>
        <taxon>Bacteria</taxon>
        <taxon>Pseudomonadati</taxon>
        <taxon>Pseudomonadota</taxon>
        <taxon>Gammaproteobacteria</taxon>
        <taxon>Cardiobacteriales</taxon>
        <taxon>Cardiobacteriaceae</taxon>
        <taxon>Cardiobacterium</taxon>
    </lineage>
</organism>
<feature type="transmembrane region" description="Helical" evidence="10">
    <location>
        <begin position="77"/>
        <end position="98"/>
    </location>
</feature>
<evidence type="ECO:0000313" key="12">
    <source>
        <dbReference type="Proteomes" id="UP000190837"/>
    </source>
</evidence>
<evidence type="ECO:0000256" key="7">
    <source>
        <dbReference type="ARBA" id="ARBA00022970"/>
    </source>
</evidence>
<keyword evidence="5" id="KW-0997">Cell inner membrane</keyword>
<dbReference type="PROSITE" id="PS00594">
    <property type="entry name" value="AROMATIC_AA_PERMEASE_1"/>
    <property type="match status" value="1"/>
</dbReference>
<dbReference type="Proteomes" id="UP000190837">
    <property type="component" value="Unassembled WGS sequence"/>
</dbReference>
<feature type="transmembrane region" description="Helical" evidence="10">
    <location>
        <begin position="191"/>
        <end position="211"/>
    </location>
</feature>
<evidence type="ECO:0000256" key="5">
    <source>
        <dbReference type="ARBA" id="ARBA00022519"/>
    </source>
</evidence>
<dbReference type="EMBL" id="FKLO01000060">
    <property type="protein sequence ID" value="SAZ06045.1"/>
    <property type="molecule type" value="Genomic_DNA"/>
</dbReference>
<dbReference type="Gene3D" id="1.20.1740.10">
    <property type="entry name" value="Amino acid/polyamine transporter I"/>
    <property type="match status" value="1"/>
</dbReference>
<dbReference type="GO" id="GO:0015173">
    <property type="term" value="F:aromatic amino acid transmembrane transporter activity"/>
    <property type="evidence" value="ECO:0007669"/>
    <property type="project" value="InterPro"/>
</dbReference>
<feature type="transmembrane region" description="Helical" evidence="10">
    <location>
        <begin position="223"/>
        <end position="246"/>
    </location>
</feature>
<dbReference type="PANTHER" id="PTHR46997:SF2">
    <property type="entry name" value="TYROSINE-SPECIFIC TRANSPORT SYSTEM"/>
    <property type="match status" value="1"/>
</dbReference>
<feature type="transmembrane region" description="Helical" evidence="10">
    <location>
        <begin position="160"/>
        <end position="179"/>
    </location>
</feature>
<feature type="transmembrane region" description="Helical" evidence="10">
    <location>
        <begin position="411"/>
        <end position="436"/>
    </location>
</feature>
<keyword evidence="8 10" id="KW-1133">Transmembrane helix</keyword>
<keyword evidence="4" id="KW-1003">Cell membrane</keyword>
<dbReference type="Pfam" id="PF03222">
    <property type="entry name" value="Trp_Tyr_perm"/>
    <property type="match status" value="2"/>
</dbReference>
<reference evidence="12" key="1">
    <citation type="submission" date="2016-04" db="EMBL/GenBank/DDBJ databases">
        <authorList>
            <person name="Tagini F."/>
        </authorList>
    </citation>
    <scope>NUCLEOTIDE SEQUENCE [LARGE SCALE GENOMIC DNA]</scope>
    <source>
        <strain evidence="12">CHUV0807</strain>
    </source>
</reference>
<dbReference type="RefSeq" id="WP_079541328.1">
    <property type="nucleotide sequence ID" value="NZ_FKLO01000060.1"/>
</dbReference>
<evidence type="ECO:0000256" key="2">
    <source>
        <dbReference type="ARBA" id="ARBA00005452"/>
    </source>
</evidence>
<dbReference type="PANTHER" id="PTHR46997">
    <property type="entry name" value="LOW AFFINITY TRYPTOPHAN PERMEASE-RELATED"/>
    <property type="match status" value="1"/>
</dbReference>
<feature type="transmembrane region" description="Helical" evidence="10">
    <location>
        <begin position="378"/>
        <end position="399"/>
    </location>
</feature>
<keyword evidence="3" id="KW-0813">Transport</keyword>
<accession>A0A1C3HPH6</accession>
<name>A0A1C3HPH6_9GAMM</name>
<dbReference type="InterPro" id="IPR013059">
    <property type="entry name" value="Trp_tyr_transpt"/>
</dbReference>
<keyword evidence="9 10" id="KW-0472">Membrane</keyword>
<feature type="transmembrane region" description="Helical" evidence="10">
    <location>
        <begin position="38"/>
        <end position="57"/>
    </location>
</feature>
<evidence type="ECO:0000256" key="10">
    <source>
        <dbReference type="SAM" id="Phobius"/>
    </source>
</evidence>
<proteinExistence type="inferred from homology"/>
<dbReference type="GO" id="GO:0003333">
    <property type="term" value="P:amino acid transmembrane transport"/>
    <property type="evidence" value="ECO:0007669"/>
    <property type="project" value="InterPro"/>
</dbReference>
<evidence type="ECO:0000256" key="4">
    <source>
        <dbReference type="ARBA" id="ARBA00022475"/>
    </source>
</evidence>
<dbReference type="InterPro" id="IPR018227">
    <property type="entry name" value="Amino_acid_transport_2"/>
</dbReference>
<evidence type="ECO:0000313" key="11">
    <source>
        <dbReference type="EMBL" id="SAZ06045.1"/>
    </source>
</evidence>
<sequence>MNKTLGTTLLVSGTMIGAGMLAMPLTSAGIGFTFTVVLLISLWILLTYSALLFVEVYQTTESDSGIGTLSALYFGNAGRVVSTTVMFVFLYALLAAYISGGGEILMKATQSTGLFGQEGIFLHFIENFGIQVQSGGVFVSAMDAAGLTNEVNIFNVSPEMTLKIFIGIFTVFFGSFVIISTKVVDGFNRLLFFVMLVALVVVMFVMFPKASVQNLMAMPLDNALIISAAPIFFTSYGFHGSIPSLVKYMEGDVRGLRIAIVAGSAITLVGYILWQLSTHGVLSQSEFTQILKEKPTLYGLIEACRRITGSEIIASAVQLFSALALVTSFLGVALGLFDCTEDMLRKGLHINAGRLLLGAITFLPPVLFAYFYPDFIAALSYAGQMFAFFAVVLPVGLVWKARRRYPNLPYRVAGGDIALIIALVIGIVVACIPFFVKAGMLPPVVG</sequence>
<feature type="transmembrane region" description="Helical" evidence="10">
    <location>
        <begin position="258"/>
        <end position="276"/>
    </location>
</feature>
<keyword evidence="7" id="KW-0029">Amino-acid transport</keyword>
<keyword evidence="6 10" id="KW-0812">Transmembrane</keyword>
<feature type="transmembrane region" description="Helical" evidence="10">
    <location>
        <begin position="319"/>
        <end position="340"/>
    </location>
</feature>
<evidence type="ECO:0000256" key="3">
    <source>
        <dbReference type="ARBA" id="ARBA00022448"/>
    </source>
</evidence>
<protein>
    <submittedName>
        <fullName evidence="11">Tyrosine-specific transport protein</fullName>
    </submittedName>
</protein>
<evidence type="ECO:0000256" key="8">
    <source>
        <dbReference type="ARBA" id="ARBA00022989"/>
    </source>
</evidence>
<comment type="similarity">
    <text evidence="2">Belongs to the amino acid/polyamine transporter 2 family. Mtr/TnaB/TyrP permease subfamily.</text>
</comment>
<gene>
    <name evidence="11" type="ORF">CHUV0807_1790</name>
</gene>
<evidence type="ECO:0000256" key="6">
    <source>
        <dbReference type="ARBA" id="ARBA00022692"/>
    </source>
</evidence>
<dbReference type="InterPro" id="IPR013061">
    <property type="entry name" value="Trp/try_permease_CS"/>
</dbReference>
<dbReference type="AlphaFoldDB" id="A0A1C3HPH6"/>
<comment type="subcellular location">
    <subcellularLocation>
        <location evidence="1">Cell inner membrane</location>
        <topology evidence="1">Multi-pass membrane protein</topology>
    </subcellularLocation>
</comment>
<evidence type="ECO:0000256" key="1">
    <source>
        <dbReference type="ARBA" id="ARBA00004429"/>
    </source>
</evidence>